<dbReference type="GO" id="GO:0043138">
    <property type="term" value="F:3'-5' DNA helicase activity"/>
    <property type="evidence" value="ECO:0007669"/>
    <property type="project" value="TreeGrafter"/>
</dbReference>
<feature type="domain" description="Primosomal protein N' 3' DNA-binding" evidence="4">
    <location>
        <begin position="40"/>
        <end position="131"/>
    </location>
</feature>
<dbReference type="AlphaFoldDB" id="C0W1K5"/>
<dbReference type="Gene3D" id="3.40.1440.60">
    <property type="entry name" value="PriA, 3(prime) DNA-binding domain"/>
    <property type="match status" value="1"/>
</dbReference>
<dbReference type="Pfam" id="PF17764">
    <property type="entry name" value="PriA_3primeBD"/>
    <property type="match status" value="1"/>
</dbReference>
<dbReference type="Gene3D" id="3.40.50.300">
    <property type="entry name" value="P-loop containing nucleotide triphosphate hydrolases"/>
    <property type="match status" value="1"/>
</dbReference>
<proteinExistence type="predicted"/>
<dbReference type="GO" id="GO:0006270">
    <property type="term" value="P:DNA replication initiation"/>
    <property type="evidence" value="ECO:0007669"/>
    <property type="project" value="TreeGrafter"/>
</dbReference>
<dbReference type="PANTHER" id="PTHR30580">
    <property type="entry name" value="PRIMOSOMAL PROTEIN N"/>
    <property type="match status" value="1"/>
</dbReference>
<reference evidence="5 6" key="1">
    <citation type="submission" date="2009-01" db="EMBL/GenBank/DDBJ databases">
        <authorList>
            <person name="Qin X."/>
            <person name="Bachman B."/>
            <person name="Battles P."/>
            <person name="Bell A."/>
            <person name="Bess C."/>
            <person name="Bickham C."/>
            <person name="Chaboub L."/>
            <person name="Chen D."/>
            <person name="Coyle M."/>
            <person name="Deiros D.R."/>
            <person name="Dinh H."/>
            <person name="Forbes L."/>
            <person name="Fowler G."/>
            <person name="Francisco L."/>
            <person name="Fu Q."/>
            <person name="Gubbala S."/>
            <person name="Hale W."/>
            <person name="Han Y."/>
            <person name="Hemphill L."/>
            <person name="Highlander S.K."/>
            <person name="Hirani K."/>
            <person name="Hogues M."/>
            <person name="Jackson L."/>
            <person name="Jakkamsetti A."/>
            <person name="Javaid M."/>
            <person name="Jiang H."/>
            <person name="Korchina V."/>
            <person name="Kovar C."/>
            <person name="Lara F."/>
            <person name="Lee S."/>
            <person name="Mata R."/>
            <person name="Mathew T."/>
            <person name="Moen C."/>
            <person name="Morales K."/>
            <person name="Munidasa M."/>
            <person name="Nazareth L."/>
            <person name="Ngo R."/>
            <person name="Nguyen L."/>
            <person name="Okwuonu G."/>
            <person name="Ongeri F."/>
            <person name="Patil S."/>
            <person name="Petrosino J."/>
            <person name="Pham C."/>
            <person name="Pham P."/>
            <person name="Pu L.-L."/>
            <person name="Puazo M."/>
            <person name="Raj R."/>
            <person name="Reid J."/>
            <person name="Rouhana J."/>
            <person name="Saada N."/>
            <person name="Shang Y."/>
            <person name="Simmons D."/>
            <person name="Thornton R."/>
            <person name="Warren J."/>
            <person name="Weissenberger G."/>
            <person name="Zhang J."/>
            <person name="Zhang L."/>
            <person name="Zhou C."/>
            <person name="Zhu D."/>
            <person name="Muzny D."/>
            <person name="Worley K."/>
            <person name="Gibbs R."/>
        </authorList>
    </citation>
    <scope>NUCLEOTIDE SEQUENCE [LARGE SCALE GENOMIC DNA]</scope>
    <source>
        <strain evidence="5 6">DSM 15436</strain>
    </source>
</reference>
<accession>C0W1K5</accession>
<sequence>MADLFSFDAAMPRADALAGEPVSAFSVAEGGVARVYIENDLPHLDKLFDYAIPVGMEVSAGCSVRVRFAGKLTSAWVVEVADESKFAGKLQPIERIVSSVPVLDAQMLELAKDLAARYGVSTVKLIAAMIPPRHAGAEKKVLQRLADFPANTTSAETSSVPLLESFADYQQGVAFFNTLQQANTVRAVWQLLPGDFPQRDHYQQSAFLHAAATLALSKSNGTVLIMLPTQREVSWCLAGLEKVLGKNSNIRVTSLSSLDSPAARYEKFLLGKSGYYNIMVGTRSLAYQPVQNLIGMLIFDDAEQRHQDQQSPYLSTFDIALRRAHLQKASFIVAAPSPSLQAVALAESGWAGWVLPIPTNLRAKTAVVSVVDDFERARQGSAGKGRLPAFLQTKIRKALLKGSVLVSVPRKGWISIIRCEQCRKTGTCNRCHGPLRVSANQELSCAWCTDPQFAWQCSACESKRWVPAKLGSQRTFEELGRAFPNVKVIHTDSEHPAEELPAHQPTLVVSTPGSEPLVAGGYELVVIMDADAITSRPELWALEEAMRRWTRLLGLARTDGICEVLGLNDPVFAQALIKRDPVAWTLQALEERANVGFYPAKCLLALDGDQTAVAEFLQSLETEVSALDWNSEFNALGTAPRKGPHVPKAFGSHPARVLIRVSWTATRELMQLIRQLQVQRSLKKQGLVTVRVNPRDLL</sequence>
<dbReference type="GO" id="GO:0006302">
    <property type="term" value="P:double-strand break repair"/>
    <property type="evidence" value="ECO:0007669"/>
    <property type="project" value="TreeGrafter"/>
</dbReference>
<dbReference type="InterPro" id="IPR041222">
    <property type="entry name" value="PriA_3primeBD"/>
</dbReference>
<gene>
    <name evidence="5" type="ORF">HMPREF0044_1295</name>
</gene>
<dbReference type="Proteomes" id="UP000010301">
    <property type="component" value="Unassembled WGS sequence"/>
</dbReference>
<evidence type="ECO:0000259" key="4">
    <source>
        <dbReference type="Pfam" id="PF17764"/>
    </source>
</evidence>
<keyword evidence="3" id="KW-0238">DNA-binding</keyword>
<evidence type="ECO:0000256" key="2">
    <source>
        <dbReference type="ARBA" id="ARBA00022840"/>
    </source>
</evidence>
<dbReference type="GO" id="GO:0006310">
    <property type="term" value="P:DNA recombination"/>
    <property type="evidence" value="ECO:0007669"/>
    <property type="project" value="TreeGrafter"/>
</dbReference>
<evidence type="ECO:0000256" key="1">
    <source>
        <dbReference type="ARBA" id="ARBA00022741"/>
    </source>
</evidence>
<comment type="caution">
    <text evidence="5">The sequence shown here is derived from an EMBL/GenBank/DDBJ whole genome shotgun (WGS) entry which is preliminary data.</text>
</comment>
<keyword evidence="6" id="KW-1185">Reference proteome</keyword>
<dbReference type="InterPro" id="IPR027417">
    <property type="entry name" value="P-loop_NTPase"/>
</dbReference>
<organism evidence="5 6">
    <name type="scientific">Gleimia coleocanis DSM 15436</name>
    <dbReference type="NCBI Taxonomy" id="525245"/>
    <lineage>
        <taxon>Bacteria</taxon>
        <taxon>Bacillati</taxon>
        <taxon>Actinomycetota</taxon>
        <taxon>Actinomycetes</taxon>
        <taxon>Actinomycetales</taxon>
        <taxon>Actinomycetaceae</taxon>
        <taxon>Gleimia</taxon>
    </lineage>
</organism>
<dbReference type="EMBL" id="ACFG01000034">
    <property type="protein sequence ID" value="EEH63371.1"/>
    <property type="molecule type" value="Genomic_DNA"/>
</dbReference>
<dbReference type="InterPro" id="IPR042115">
    <property type="entry name" value="PriA_3primeBD_sf"/>
</dbReference>
<evidence type="ECO:0000313" key="6">
    <source>
        <dbReference type="Proteomes" id="UP000010301"/>
    </source>
</evidence>
<dbReference type="OrthoDB" id="3177118at2"/>
<protein>
    <submittedName>
        <fullName evidence="5">Putative primosomal protein N</fullName>
    </submittedName>
</protein>
<dbReference type="eggNOG" id="COG1198">
    <property type="taxonomic scope" value="Bacteria"/>
</dbReference>
<evidence type="ECO:0000313" key="5">
    <source>
        <dbReference type="EMBL" id="EEH63371.1"/>
    </source>
</evidence>
<keyword evidence="2" id="KW-0067">ATP-binding</keyword>
<dbReference type="PANTHER" id="PTHR30580:SF0">
    <property type="entry name" value="PRIMOSOMAL PROTEIN N"/>
    <property type="match status" value="1"/>
</dbReference>
<dbReference type="STRING" id="525245.HMPREF0044_1295"/>
<dbReference type="HOGENOM" id="CLU_015485_1_0_11"/>
<name>C0W1K5_9ACTO</name>
<dbReference type="GO" id="GO:0003677">
    <property type="term" value="F:DNA binding"/>
    <property type="evidence" value="ECO:0007669"/>
    <property type="project" value="UniProtKB-KW"/>
</dbReference>
<keyword evidence="1" id="KW-0547">Nucleotide-binding</keyword>
<dbReference type="GO" id="GO:0005524">
    <property type="term" value="F:ATP binding"/>
    <property type="evidence" value="ECO:0007669"/>
    <property type="project" value="UniProtKB-KW"/>
</dbReference>
<evidence type="ECO:0000256" key="3">
    <source>
        <dbReference type="ARBA" id="ARBA00023125"/>
    </source>
</evidence>
<dbReference type="RefSeq" id="WP_006546153.1">
    <property type="nucleotide sequence ID" value="NZ_DS999540.1"/>
</dbReference>